<dbReference type="PANTHER" id="PTHR36180:SF1">
    <property type="entry name" value="ANTA_ANTB ANTIREPRESSOR DOMAIN-CONTAINING PROTEIN"/>
    <property type="match status" value="1"/>
</dbReference>
<accession>A0A413IG53</accession>
<evidence type="ECO:0000313" key="4">
    <source>
        <dbReference type="Proteomes" id="UP000284434"/>
    </source>
</evidence>
<name>A0A413IG53_9BACT</name>
<dbReference type="EMBL" id="QSCO01000002">
    <property type="protein sequence ID" value="RGY09510.1"/>
    <property type="molecule type" value="Genomic_DNA"/>
</dbReference>
<sequence length="236" mass="27954">MEELIKITEYNGKKAVSARELHQFLEISTRFDMWAKRMREYGFNEGTDFCTILSESTGGRPSLDYALTLDTAKHWAMMQRNERGMQARQYFIEVEKRVNRPLSHAELLLQQCQMLVEQEKRLSQVEEKVDRLIEVHEEAERDLHELPISDKEIPEMSLRDQIRMLVNKYCKVSSLGQHQVWDKVYTTLYYSYHIPLRSYKMRKGESLLDVAERVGCLDKIHVIVSGLFKRLNFIEF</sequence>
<evidence type="ECO:0000259" key="2">
    <source>
        <dbReference type="Pfam" id="PF08346"/>
    </source>
</evidence>
<dbReference type="AlphaFoldDB" id="A0A413IG53"/>
<dbReference type="RefSeq" id="WP_118102749.1">
    <property type="nucleotide sequence ID" value="NZ_JBBNMD010000002.1"/>
</dbReference>
<dbReference type="Pfam" id="PF08346">
    <property type="entry name" value="AntA"/>
    <property type="match status" value="1"/>
</dbReference>
<proteinExistence type="predicted"/>
<comment type="caution">
    <text evidence="3">The sequence shown here is derived from an EMBL/GenBank/DDBJ whole genome shotgun (WGS) entry which is preliminary data.</text>
</comment>
<organism evidence="3 4">
    <name type="scientific">Odoribacter splanchnicus</name>
    <dbReference type="NCBI Taxonomy" id="28118"/>
    <lineage>
        <taxon>Bacteria</taxon>
        <taxon>Pseudomonadati</taxon>
        <taxon>Bacteroidota</taxon>
        <taxon>Bacteroidia</taxon>
        <taxon>Bacteroidales</taxon>
        <taxon>Odoribacteraceae</taxon>
        <taxon>Odoribacter</taxon>
    </lineage>
</organism>
<gene>
    <name evidence="3" type="ORF">DXA53_01635</name>
</gene>
<keyword evidence="1" id="KW-0175">Coiled coil</keyword>
<evidence type="ECO:0000256" key="1">
    <source>
        <dbReference type="SAM" id="Coils"/>
    </source>
</evidence>
<feature type="coiled-coil region" evidence="1">
    <location>
        <begin position="115"/>
        <end position="142"/>
    </location>
</feature>
<protein>
    <submittedName>
        <fullName evidence="3">Phage antirepressor protein</fullName>
    </submittedName>
</protein>
<dbReference type="Proteomes" id="UP000284434">
    <property type="component" value="Unassembled WGS sequence"/>
</dbReference>
<feature type="domain" description="AntA/AntB antirepressor" evidence="2">
    <location>
        <begin position="16"/>
        <end position="81"/>
    </location>
</feature>
<evidence type="ECO:0000313" key="3">
    <source>
        <dbReference type="EMBL" id="RGY09510.1"/>
    </source>
</evidence>
<dbReference type="InterPro" id="IPR013557">
    <property type="entry name" value="AntA/B_antirep"/>
</dbReference>
<reference evidence="3 4" key="1">
    <citation type="submission" date="2018-08" db="EMBL/GenBank/DDBJ databases">
        <title>A genome reference for cultivated species of the human gut microbiota.</title>
        <authorList>
            <person name="Zou Y."/>
            <person name="Xue W."/>
            <person name="Luo G."/>
        </authorList>
    </citation>
    <scope>NUCLEOTIDE SEQUENCE [LARGE SCALE GENOMIC DNA]</scope>
    <source>
        <strain evidence="3 4">OF03-11</strain>
    </source>
</reference>
<dbReference type="PANTHER" id="PTHR36180">
    <property type="entry name" value="DNA-BINDING PROTEIN-RELATED-RELATED"/>
    <property type="match status" value="1"/>
</dbReference>